<feature type="domain" description="Glycosyl transferase family 1" evidence="8">
    <location>
        <begin position="190"/>
        <end position="340"/>
    </location>
</feature>
<dbReference type="AlphaFoldDB" id="W8U5L5"/>
<dbReference type="Pfam" id="PF00534">
    <property type="entry name" value="Glycos_transf_1"/>
    <property type="match status" value="1"/>
</dbReference>
<dbReference type="Pfam" id="PF08323">
    <property type="entry name" value="Glyco_transf_5"/>
    <property type="match status" value="1"/>
</dbReference>
<comment type="pathway">
    <text evidence="7">Glycan biosynthesis; glycogen biosynthesis.</text>
</comment>
<proteinExistence type="inferred from homology"/>
<protein>
    <recommendedName>
        <fullName evidence="7">Glycogen synthase</fullName>
        <ecNumber evidence="7">2.4.1.21</ecNumber>
    </recommendedName>
    <alternativeName>
        <fullName evidence="7">Starch [bacterial glycogen] synthase</fullName>
    </alternativeName>
</protein>
<dbReference type="NCBIfam" id="TIGR02095">
    <property type="entry name" value="glgA"/>
    <property type="match status" value="1"/>
</dbReference>
<dbReference type="EMBL" id="CP007452">
    <property type="protein sequence ID" value="AHM56221.1"/>
    <property type="molecule type" value="Genomic_DNA"/>
</dbReference>
<dbReference type="EC" id="2.4.1.21" evidence="7"/>
<dbReference type="eggNOG" id="COG0297">
    <property type="taxonomic scope" value="Bacteria"/>
</dbReference>
<evidence type="ECO:0000259" key="9">
    <source>
        <dbReference type="Pfam" id="PF08323"/>
    </source>
</evidence>
<dbReference type="PANTHER" id="PTHR45825">
    <property type="entry name" value="GRANULE-BOUND STARCH SYNTHASE 1, CHLOROPLASTIC/AMYLOPLASTIC"/>
    <property type="match status" value="1"/>
</dbReference>
<reference evidence="10 11" key="1">
    <citation type="journal article" date="2014" name="Genome Announc.">
        <title>Complete Genome Sequence of Amino Acid-Utilizing Eubacterium acidaminophilum al-2 (DSM 3953).</title>
        <authorList>
            <person name="Poehlein A."/>
            <person name="Andreesen J.R."/>
            <person name="Daniel R."/>
        </authorList>
    </citation>
    <scope>NUCLEOTIDE SEQUENCE [LARGE SCALE GENOMIC DNA]</scope>
    <source>
        <strain evidence="10 11">DSM 3953</strain>
    </source>
</reference>
<evidence type="ECO:0000256" key="5">
    <source>
        <dbReference type="ARBA" id="ARBA00022679"/>
    </source>
</evidence>
<sequence>MMTKLKDLLFFSRAVLDFVANTDFKPEVIHCNDWQTGMVCALHKLQYRWRPEFSNIKTVFTIHNLKYQGIFAHDMMSDLFGLGYEHFNSDELEYKGAMSFMKGGLVYSNAITTVSETYAGEIQNPHFGEGLEGILQKRNEHLFGILNGIDYDIYNPKTDSNIIEKYDVFTATEGKLKNKLHLLDQLGLEKNVDIPVLAMITRLTEQKGLDLVEGVLDELLSRHRISIAVLGTGDRKYENLLRYYSQKYEGRVSVSIKFDNSLAQKIYAGSDMLLMPSKFEPCGLSQLIALRYGTIPIVRETGGLKDTVVPYNKYTGEGNGFSFANYNAHEMLYTIIRAIDTYMDKPVWDMLVRNAMKDDFSWKKSSLMYKSLYKRLL</sequence>
<dbReference type="SUPFAM" id="SSF53756">
    <property type="entry name" value="UDP-Glycosyltransferase/glycogen phosphorylase"/>
    <property type="match status" value="1"/>
</dbReference>
<keyword evidence="5 7" id="KW-0808">Transferase</keyword>
<accession>W8U5L5</accession>
<evidence type="ECO:0000256" key="2">
    <source>
        <dbReference type="ARBA" id="ARBA00002764"/>
    </source>
</evidence>
<evidence type="ECO:0000256" key="4">
    <source>
        <dbReference type="ARBA" id="ARBA00022676"/>
    </source>
</evidence>
<dbReference type="InterPro" id="IPR011835">
    <property type="entry name" value="GS/SS"/>
</dbReference>
<dbReference type="HOGENOM" id="CLU_009583_18_0_9"/>
<evidence type="ECO:0000256" key="7">
    <source>
        <dbReference type="HAMAP-Rule" id="MF_00484"/>
    </source>
</evidence>
<comment type="function">
    <text evidence="2 7">Synthesizes alpha-1,4-glucan chains using ADP-glucose.</text>
</comment>
<keyword evidence="6 7" id="KW-0320">Glycogen biosynthesis</keyword>
<evidence type="ECO:0000313" key="10">
    <source>
        <dbReference type="EMBL" id="AHM56221.1"/>
    </source>
</evidence>
<evidence type="ECO:0000313" key="11">
    <source>
        <dbReference type="Proteomes" id="UP000019591"/>
    </source>
</evidence>
<dbReference type="KEGG" id="eac:EAL2_c09220"/>
<evidence type="ECO:0000256" key="6">
    <source>
        <dbReference type="ARBA" id="ARBA00023056"/>
    </source>
</evidence>
<dbReference type="CDD" id="cd03791">
    <property type="entry name" value="GT5_Glycogen_synthase_DULL1-like"/>
    <property type="match status" value="1"/>
</dbReference>
<dbReference type="PANTHER" id="PTHR45825:SF11">
    <property type="entry name" value="ALPHA AMYLASE DOMAIN-CONTAINING PROTEIN"/>
    <property type="match status" value="1"/>
</dbReference>
<dbReference type="GO" id="GO:0004373">
    <property type="term" value="F:alpha-1,4-glucan glucosyltransferase (UDP-glucose donor) activity"/>
    <property type="evidence" value="ECO:0007669"/>
    <property type="project" value="InterPro"/>
</dbReference>
<evidence type="ECO:0000259" key="8">
    <source>
        <dbReference type="Pfam" id="PF00534"/>
    </source>
</evidence>
<comment type="catalytic activity">
    <reaction evidence="1 7">
        <text>[(1-&gt;4)-alpha-D-glucosyl](n) + ADP-alpha-D-glucose = [(1-&gt;4)-alpha-D-glucosyl](n+1) + ADP + H(+)</text>
        <dbReference type="Rhea" id="RHEA:18189"/>
        <dbReference type="Rhea" id="RHEA-COMP:9584"/>
        <dbReference type="Rhea" id="RHEA-COMP:9587"/>
        <dbReference type="ChEBI" id="CHEBI:15378"/>
        <dbReference type="ChEBI" id="CHEBI:15444"/>
        <dbReference type="ChEBI" id="CHEBI:57498"/>
        <dbReference type="ChEBI" id="CHEBI:456216"/>
        <dbReference type="EC" id="2.4.1.21"/>
    </reaction>
</comment>
<evidence type="ECO:0000256" key="1">
    <source>
        <dbReference type="ARBA" id="ARBA00001478"/>
    </source>
</evidence>
<dbReference type="GO" id="GO:0005978">
    <property type="term" value="P:glycogen biosynthetic process"/>
    <property type="evidence" value="ECO:0007669"/>
    <property type="project" value="UniProtKB-UniRule"/>
</dbReference>
<dbReference type="HAMAP" id="MF_00484">
    <property type="entry name" value="Glycogen_synth"/>
    <property type="match status" value="1"/>
</dbReference>
<dbReference type="InterPro" id="IPR001296">
    <property type="entry name" value="Glyco_trans_1"/>
</dbReference>
<keyword evidence="4 7" id="KW-0328">Glycosyltransferase</keyword>
<feature type="binding site" evidence="7">
    <location>
        <position position="4"/>
    </location>
    <ligand>
        <name>ADP-alpha-D-glucose</name>
        <dbReference type="ChEBI" id="CHEBI:57498"/>
    </ligand>
</feature>
<dbReference type="GO" id="GO:0009011">
    <property type="term" value="F:alpha-1,4-glucan glucosyltransferase (ADP-glucose donor) activity"/>
    <property type="evidence" value="ECO:0007669"/>
    <property type="project" value="UniProtKB-UniRule"/>
</dbReference>
<keyword evidence="11" id="KW-1185">Reference proteome</keyword>
<organism evidence="10 11">
    <name type="scientific">Peptoclostridium acidaminophilum DSM 3953</name>
    <dbReference type="NCBI Taxonomy" id="1286171"/>
    <lineage>
        <taxon>Bacteria</taxon>
        <taxon>Bacillati</taxon>
        <taxon>Bacillota</taxon>
        <taxon>Clostridia</taxon>
        <taxon>Peptostreptococcales</taxon>
        <taxon>Peptoclostridiaceae</taxon>
        <taxon>Peptoclostridium</taxon>
    </lineage>
</organism>
<dbReference type="UniPathway" id="UPA00164"/>
<dbReference type="Proteomes" id="UP000019591">
    <property type="component" value="Chromosome"/>
</dbReference>
<dbReference type="STRING" id="1286171.EAL2_c09220"/>
<dbReference type="Gene3D" id="3.40.50.2000">
    <property type="entry name" value="Glycogen Phosphorylase B"/>
    <property type="match status" value="2"/>
</dbReference>
<evidence type="ECO:0000256" key="3">
    <source>
        <dbReference type="ARBA" id="ARBA00010281"/>
    </source>
</evidence>
<gene>
    <name evidence="7 10" type="primary">glgA</name>
    <name evidence="10" type="ORF">EAL2_c09220</name>
</gene>
<dbReference type="InterPro" id="IPR013534">
    <property type="entry name" value="Starch_synth_cat_dom"/>
</dbReference>
<feature type="domain" description="Starch synthase catalytic" evidence="9">
    <location>
        <begin position="7"/>
        <end position="137"/>
    </location>
</feature>
<name>W8U5L5_PEPAC</name>
<comment type="similarity">
    <text evidence="3 7">Belongs to the glycosyltransferase 1 family. Bacterial/plant glycogen synthase subfamily.</text>
</comment>
<dbReference type="PATRIC" id="fig|1286171.3.peg.872"/>